<dbReference type="InterPro" id="IPR037401">
    <property type="entry name" value="SnoaL-like"/>
</dbReference>
<evidence type="ECO:0000313" key="3">
    <source>
        <dbReference type="Proteomes" id="UP000673394"/>
    </source>
</evidence>
<feature type="domain" description="SnoaL-like" evidence="1">
    <location>
        <begin position="20"/>
        <end position="107"/>
    </location>
</feature>
<keyword evidence="3" id="KW-1185">Reference proteome</keyword>
<comment type="caution">
    <text evidence="2">The sequence shown here is derived from an EMBL/GenBank/DDBJ whole genome shotgun (WGS) entry which is preliminary data.</text>
</comment>
<organism evidence="2 3">
    <name type="scientific">Paenibacillus lignilyticus</name>
    <dbReference type="NCBI Taxonomy" id="1172615"/>
    <lineage>
        <taxon>Bacteria</taxon>
        <taxon>Bacillati</taxon>
        <taxon>Bacillota</taxon>
        <taxon>Bacilli</taxon>
        <taxon>Bacillales</taxon>
        <taxon>Paenibacillaceae</taxon>
        <taxon>Paenibacillus</taxon>
    </lineage>
</organism>
<dbReference type="InterPro" id="IPR032710">
    <property type="entry name" value="NTF2-like_dom_sf"/>
</dbReference>
<dbReference type="Proteomes" id="UP000673394">
    <property type="component" value="Unassembled WGS sequence"/>
</dbReference>
<proteinExistence type="predicted"/>
<evidence type="ECO:0000313" key="2">
    <source>
        <dbReference type="EMBL" id="MBP3965065.1"/>
    </source>
</evidence>
<evidence type="ECO:0000259" key="1">
    <source>
        <dbReference type="Pfam" id="PF12680"/>
    </source>
</evidence>
<accession>A0ABS5CGV3</accession>
<gene>
    <name evidence="2" type="ORF">I8J30_20265</name>
</gene>
<dbReference type="RefSeq" id="WP_210661222.1">
    <property type="nucleotide sequence ID" value="NZ_JAGKSP010000009.1"/>
</dbReference>
<sequence>MNQAIIEKHMFSVWSETDRERRSATIDEVYAENCRVFDPMFPDPFEGRSRLMDLIDNVQNQFPGFVFRIESYDAHHQTVRLHWSYGLPGEQPAVTGEDFMFFEGDQIQTMYIYIDQPNK</sequence>
<dbReference type="SUPFAM" id="SSF54427">
    <property type="entry name" value="NTF2-like"/>
    <property type="match status" value="1"/>
</dbReference>
<dbReference type="Pfam" id="PF12680">
    <property type="entry name" value="SnoaL_2"/>
    <property type="match status" value="1"/>
</dbReference>
<dbReference type="EMBL" id="JAGKSP010000009">
    <property type="protein sequence ID" value="MBP3965065.1"/>
    <property type="molecule type" value="Genomic_DNA"/>
</dbReference>
<name>A0ABS5CGV3_9BACL</name>
<dbReference type="Gene3D" id="3.10.450.50">
    <property type="match status" value="1"/>
</dbReference>
<reference evidence="2 3" key="1">
    <citation type="submission" date="2021-04" db="EMBL/GenBank/DDBJ databases">
        <title>Paenibacillus sp. DLE-14 whole genome sequence.</title>
        <authorList>
            <person name="Ham Y.J."/>
        </authorList>
    </citation>
    <scope>NUCLEOTIDE SEQUENCE [LARGE SCALE GENOMIC DNA]</scope>
    <source>
        <strain evidence="2 3">DLE-14</strain>
    </source>
</reference>
<protein>
    <submittedName>
        <fullName evidence="2">Nuclear transport factor 2 family protein</fullName>
    </submittedName>
</protein>